<feature type="domain" description="Glucosamine inositolphosphorylceramide transferase 1 N-terminal" evidence="3">
    <location>
        <begin position="13"/>
        <end position="287"/>
    </location>
</feature>
<dbReference type="PANTHER" id="PTHR43772">
    <property type="entry name" value="ENDO-1,4-BETA-XYLANASE"/>
    <property type="match status" value="1"/>
</dbReference>
<gene>
    <name evidence="4" type="ORF">FJZ47_06485</name>
</gene>
<evidence type="ECO:0000313" key="4">
    <source>
        <dbReference type="EMBL" id="MBM3223430.1"/>
    </source>
</evidence>
<protein>
    <recommendedName>
        <fullName evidence="3">Glucosamine inositolphosphorylceramide transferase 1 N-terminal domain-containing protein</fullName>
    </recommendedName>
</protein>
<evidence type="ECO:0000313" key="5">
    <source>
        <dbReference type="Proteomes" id="UP000712673"/>
    </source>
</evidence>
<sequence>MEASGVAVVPQDIWSIGLYSGDSPLTMTPADGIVNPVLTAAHVTDIPATFVADPFLLHVEPTWYMFFEVMHMVWQRGVIGLATSADRYHWQYAGVVLQEDFHLSYPYVFAWQGAYYMVPETLEAHAIRVYRAVDFPITWACVAEVLAGQYADPSLVQADGLWWMFVCSTPFEHDTLCLYYADTLLGPWRAHPQNPLIQGDAHTARPGGRVTWFGDRLIRYAQDDAPFYGKQVRAFEITTLTTTQYGERELPASPVLQPSGAGWNAKGMHHIDPHRLNAAHWFASVDGHYEERPDS</sequence>
<evidence type="ECO:0000256" key="1">
    <source>
        <dbReference type="ARBA" id="ARBA00022651"/>
    </source>
</evidence>
<comment type="caution">
    <text evidence="4">The sequence shown here is derived from an EMBL/GenBank/DDBJ whole genome shotgun (WGS) entry which is preliminary data.</text>
</comment>
<dbReference type="Pfam" id="PF24793">
    <property type="entry name" value="GINT1_N"/>
    <property type="match status" value="1"/>
</dbReference>
<evidence type="ECO:0000259" key="3">
    <source>
        <dbReference type="Pfam" id="PF24793"/>
    </source>
</evidence>
<evidence type="ECO:0000256" key="2">
    <source>
        <dbReference type="ARBA" id="ARBA00023277"/>
    </source>
</evidence>
<name>A0A937W0D4_UNCTE</name>
<dbReference type="AlphaFoldDB" id="A0A937W0D4"/>
<dbReference type="GO" id="GO:0045493">
    <property type="term" value="P:xylan catabolic process"/>
    <property type="evidence" value="ECO:0007669"/>
    <property type="project" value="UniProtKB-KW"/>
</dbReference>
<keyword evidence="1" id="KW-0624">Polysaccharide degradation</keyword>
<dbReference type="PANTHER" id="PTHR43772:SF2">
    <property type="entry name" value="PUTATIVE (AFU_ORTHOLOGUE AFUA_2G04480)-RELATED"/>
    <property type="match status" value="1"/>
</dbReference>
<keyword evidence="2" id="KW-0119">Carbohydrate metabolism</keyword>
<dbReference type="EMBL" id="VGLS01000142">
    <property type="protein sequence ID" value="MBM3223430.1"/>
    <property type="molecule type" value="Genomic_DNA"/>
</dbReference>
<dbReference type="InterPro" id="IPR052176">
    <property type="entry name" value="Glycosyl_Hydrlase_43_Enz"/>
</dbReference>
<keyword evidence="1" id="KW-0858">Xylan degradation</keyword>
<organism evidence="4 5">
    <name type="scientific">Tectimicrobiota bacterium</name>
    <dbReference type="NCBI Taxonomy" id="2528274"/>
    <lineage>
        <taxon>Bacteria</taxon>
        <taxon>Pseudomonadati</taxon>
        <taxon>Nitrospinota/Tectimicrobiota group</taxon>
        <taxon>Candidatus Tectimicrobiota</taxon>
    </lineage>
</organism>
<accession>A0A937W0D4</accession>
<dbReference type="Gene3D" id="2.115.10.20">
    <property type="entry name" value="Glycosyl hydrolase domain, family 43"/>
    <property type="match status" value="1"/>
</dbReference>
<proteinExistence type="predicted"/>
<dbReference type="SUPFAM" id="SSF75005">
    <property type="entry name" value="Arabinanase/levansucrase/invertase"/>
    <property type="match status" value="1"/>
</dbReference>
<dbReference type="Proteomes" id="UP000712673">
    <property type="component" value="Unassembled WGS sequence"/>
</dbReference>
<dbReference type="InterPro" id="IPR056442">
    <property type="entry name" value="GINT1_N"/>
</dbReference>
<reference evidence="4" key="1">
    <citation type="submission" date="2019-03" db="EMBL/GenBank/DDBJ databases">
        <title>Lake Tanganyika Metagenome-Assembled Genomes (MAGs).</title>
        <authorList>
            <person name="Tran P."/>
        </authorList>
    </citation>
    <scope>NUCLEOTIDE SEQUENCE</scope>
    <source>
        <strain evidence="4">K_DeepCast_65m_m2_066</strain>
    </source>
</reference>
<dbReference type="InterPro" id="IPR023296">
    <property type="entry name" value="Glyco_hydro_beta-prop_sf"/>
</dbReference>